<keyword evidence="6 7" id="KW-0472">Membrane</keyword>
<feature type="transmembrane region" description="Helical" evidence="7">
    <location>
        <begin position="215"/>
        <end position="236"/>
    </location>
</feature>
<keyword evidence="2 7" id="KW-0813">Transport</keyword>
<accession>A0A132MYQ1</accession>
<dbReference type="RefSeq" id="WP_079102009.1">
    <property type="nucleotide sequence ID" value="NZ_CP171739.1"/>
</dbReference>
<dbReference type="EMBL" id="LAXD01000001">
    <property type="protein sequence ID" value="KWX03009.1"/>
    <property type="molecule type" value="Genomic_DNA"/>
</dbReference>
<evidence type="ECO:0000256" key="6">
    <source>
        <dbReference type="ARBA" id="ARBA00023136"/>
    </source>
</evidence>
<keyword evidence="11" id="KW-1185">Reference proteome</keyword>
<dbReference type="PATRIC" id="fig|1469144.10.peg.4352"/>
<dbReference type="Proteomes" id="UP000070188">
    <property type="component" value="Unassembled WGS sequence"/>
</dbReference>
<dbReference type="SUPFAM" id="SSF161098">
    <property type="entry name" value="MetI-like"/>
    <property type="match status" value="1"/>
</dbReference>
<evidence type="ECO:0000259" key="9">
    <source>
        <dbReference type="PROSITE" id="PS50928"/>
    </source>
</evidence>
<keyword evidence="5 7" id="KW-1133">Transmembrane helix</keyword>
<comment type="subcellular location">
    <subcellularLocation>
        <location evidence="1 7">Cell membrane</location>
        <topology evidence="1 7">Multi-pass membrane protein</topology>
    </subcellularLocation>
</comment>
<keyword evidence="3" id="KW-1003">Cell membrane</keyword>
<evidence type="ECO:0000313" key="10">
    <source>
        <dbReference type="EMBL" id="KWX03009.1"/>
    </source>
</evidence>
<evidence type="ECO:0000256" key="8">
    <source>
        <dbReference type="SAM" id="MobiDB-lite"/>
    </source>
</evidence>
<dbReference type="OrthoDB" id="8906042at2"/>
<dbReference type="STRING" id="1469144.LI90_4059"/>
<proteinExistence type="inferred from homology"/>
<feature type="transmembrane region" description="Helical" evidence="7">
    <location>
        <begin position="164"/>
        <end position="184"/>
    </location>
</feature>
<dbReference type="AlphaFoldDB" id="A0A132MYQ1"/>
<organism evidence="10 11">
    <name type="scientific">Carbonactinospora thermoautotrophica</name>
    <dbReference type="NCBI Taxonomy" id="1469144"/>
    <lineage>
        <taxon>Bacteria</taxon>
        <taxon>Bacillati</taxon>
        <taxon>Actinomycetota</taxon>
        <taxon>Actinomycetes</taxon>
        <taxon>Kitasatosporales</taxon>
        <taxon>Carbonactinosporaceae</taxon>
        <taxon>Carbonactinospora</taxon>
    </lineage>
</organism>
<dbReference type="PANTHER" id="PTHR43386">
    <property type="entry name" value="OLIGOPEPTIDE TRANSPORT SYSTEM PERMEASE PROTEIN APPC"/>
    <property type="match status" value="1"/>
</dbReference>
<evidence type="ECO:0000256" key="2">
    <source>
        <dbReference type="ARBA" id="ARBA00022448"/>
    </source>
</evidence>
<dbReference type="InterPro" id="IPR035906">
    <property type="entry name" value="MetI-like_sf"/>
</dbReference>
<name>A0A132MYQ1_9ACTN</name>
<comment type="similarity">
    <text evidence="7">Belongs to the binding-protein-dependent transport system permease family.</text>
</comment>
<feature type="transmembrane region" description="Helical" evidence="7">
    <location>
        <begin position="137"/>
        <end position="158"/>
    </location>
</feature>
<evidence type="ECO:0000256" key="5">
    <source>
        <dbReference type="ARBA" id="ARBA00022989"/>
    </source>
</evidence>
<evidence type="ECO:0000256" key="4">
    <source>
        <dbReference type="ARBA" id="ARBA00022692"/>
    </source>
</evidence>
<dbReference type="GO" id="GO:0005886">
    <property type="term" value="C:plasma membrane"/>
    <property type="evidence" value="ECO:0007669"/>
    <property type="project" value="UniProtKB-SubCell"/>
</dbReference>
<evidence type="ECO:0000256" key="7">
    <source>
        <dbReference type="RuleBase" id="RU363032"/>
    </source>
</evidence>
<feature type="transmembrane region" description="Helical" evidence="7">
    <location>
        <begin position="271"/>
        <end position="293"/>
    </location>
</feature>
<feature type="domain" description="ABC transmembrane type-1" evidence="9">
    <location>
        <begin position="102"/>
        <end position="293"/>
    </location>
</feature>
<gene>
    <name evidence="10" type="ORF">LI90_4059</name>
</gene>
<dbReference type="PROSITE" id="PS50928">
    <property type="entry name" value="ABC_TM1"/>
    <property type="match status" value="1"/>
</dbReference>
<keyword evidence="4 7" id="KW-0812">Transmembrane</keyword>
<feature type="compositionally biased region" description="Basic and acidic residues" evidence="8">
    <location>
        <begin position="318"/>
        <end position="335"/>
    </location>
</feature>
<evidence type="ECO:0000256" key="3">
    <source>
        <dbReference type="ARBA" id="ARBA00022475"/>
    </source>
</evidence>
<reference evidence="11" key="1">
    <citation type="submission" date="2015-04" db="EMBL/GenBank/DDBJ databases">
        <title>Physiological reanalysis, assessment of diazotrophy, and genome sequences of multiple isolates of Streptomyces thermoautotrophicus.</title>
        <authorList>
            <person name="MacKellar D.C."/>
            <person name="Lieber L."/>
            <person name="Norman J."/>
            <person name="Bolger A."/>
            <person name="Tobin C."/>
            <person name="Murray J.W."/>
            <person name="Chang R."/>
            <person name="Ford T."/>
            <person name="Nguyen P.Q."/>
            <person name="Woodward J."/>
            <person name="Permingeat H."/>
            <person name="Joshi N.S."/>
            <person name="Silver P.A."/>
            <person name="Usadel B."/>
            <person name="Rutherford A.W."/>
            <person name="Friesen M."/>
            <person name="Prell J."/>
        </authorList>
    </citation>
    <scope>NUCLEOTIDE SEQUENCE [LARGE SCALE GENOMIC DNA]</scope>
    <source>
        <strain evidence="11">H1</strain>
    </source>
</reference>
<dbReference type="Pfam" id="PF12911">
    <property type="entry name" value="OppC_N"/>
    <property type="match status" value="1"/>
</dbReference>
<evidence type="ECO:0000256" key="1">
    <source>
        <dbReference type="ARBA" id="ARBA00004651"/>
    </source>
</evidence>
<dbReference type="InterPro" id="IPR000515">
    <property type="entry name" value="MetI-like"/>
</dbReference>
<comment type="caution">
    <text evidence="10">The sequence shown here is derived from an EMBL/GenBank/DDBJ whole genome shotgun (WGS) entry which is preliminary data.</text>
</comment>
<dbReference type="InterPro" id="IPR025966">
    <property type="entry name" value="OppC_N"/>
</dbReference>
<dbReference type="CDD" id="cd06261">
    <property type="entry name" value="TM_PBP2"/>
    <property type="match status" value="1"/>
</dbReference>
<dbReference type="PANTHER" id="PTHR43386:SF1">
    <property type="entry name" value="D,D-DIPEPTIDE TRANSPORT SYSTEM PERMEASE PROTEIN DDPC-RELATED"/>
    <property type="match status" value="1"/>
</dbReference>
<feature type="region of interest" description="Disordered" evidence="8">
    <location>
        <begin position="311"/>
        <end position="335"/>
    </location>
</feature>
<sequence length="335" mass="35483">MTGPVTTATGNRASARAIAWTRRRRTLAACWREYRRDPAGLAGLVLLALVAGLALAAPLLTDPAGLDVTRADGPVLAGPSADHPLGTDENGRSVALLTLWGARVSLLVGFLATLLSVGIGTVVGVGAGHFRGWLSVVLMRLTDWFLVLPSLVLAIALATVLQRGLFTIALAIGVTTWPTTARLVRAQTLGVEARPYIERARVLGAGHWHVMTRHVLPNVLPLVLANTTLTVAGAVISESTLSFLGLGDPTRVSWGSMLQFAFSSGAITRGAWWYLLAPGLAILLVVLAFTLCGRALEAVLDPRLTPARARPLGRRAKARENGAARGRGEQSDRER</sequence>
<feature type="transmembrane region" description="Helical" evidence="7">
    <location>
        <begin position="104"/>
        <end position="125"/>
    </location>
</feature>
<feature type="transmembrane region" description="Helical" evidence="7">
    <location>
        <begin position="41"/>
        <end position="60"/>
    </location>
</feature>
<dbReference type="InterPro" id="IPR050366">
    <property type="entry name" value="BP-dependent_transpt_permease"/>
</dbReference>
<dbReference type="Pfam" id="PF00528">
    <property type="entry name" value="BPD_transp_1"/>
    <property type="match status" value="1"/>
</dbReference>
<dbReference type="Gene3D" id="1.10.3720.10">
    <property type="entry name" value="MetI-like"/>
    <property type="match status" value="1"/>
</dbReference>
<protein>
    <submittedName>
        <fullName evidence="10">ABC transporter</fullName>
    </submittedName>
</protein>
<evidence type="ECO:0000313" key="11">
    <source>
        <dbReference type="Proteomes" id="UP000070188"/>
    </source>
</evidence>
<dbReference type="GO" id="GO:0055085">
    <property type="term" value="P:transmembrane transport"/>
    <property type="evidence" value="ECO:0007669"/>
    <property type="project" value="InterPro"/>
</dbReference>